<comment type="pathway">
    <text evidence="1">Protein modification; protein glycosylation.</text>
</comment>
<proteinExistence type="inferred from homology"/>
<feature type="repeat" description="TPR" evidence="8">
    <location>
        <begin position="30"/>
        <end position="63"/>
    </location>
</feature>
<comment type="similarity">
    <text evidence="2">Belongs to the glycosyltransferase 41 family. O-GlcNAc transferase subfamily.</text>
</comment>
<evidence type="ECO:0000259" key="9">
    <source>
        <dbReference type="Pfam" id="PF13844"/>
    </source>
</evidence>
<name>A0A158AGL3_9BURK</name>
<dbReference type="Pfam" id="PF13844">
    <property type="entry name" value="Glyco_transf_41"/>
    <property type="match status" value="2"/>
</dbReference>
<dbReference type="Gene3D" id="3.40.50.11380">
    <property type="match status" value="1"/>
</dbReference>
<dbReference type="InterPro" id="IPR051939">
    <property type="entry name" value="Glycosyltr_41/O-GlcNAc_trsf"/>
</dbReference>
<keyword evidence="7 8" id="KW-0802">TPR repeat</keyword>
<dbReference type="SMART" id="SM00028">
    <property type="entry name" value="TPR"/>
    <property type="match status" value="8"/>
</dbReference>
<dbReference type="PANTHER" id="PTHR44835:SF1">
    <property type="entry name" value="PROTEIN O-GLCNAC TRANSFERASE"/>
    <property type="match status" value="1"/>
</dbReference>
<dbReference type="Pfam" id="PF13432">
    <property type="entry name" value="TPR_16"/>
    <property type="match status" value="4"/>
</dbReference>
<dbReference type="InterPro" id="IPR019734">
    <property type="entry name" value="TPR_rpt"/>
</dbReference>
<keyword evidence="11" id="KW-1185">Reference proteome</keyword>
<dbReference type="PANTHER" id="PTHR44835">
    <property type="entry name" value="UDP-N-ACETYLGLUCOSAMINE--PEPTIDE N-ACETYLGLUCOSAMINYLTRANSFERASE SPINDLY-RELATED"/>
    <property type="match status" value="1"/>
</dbReference>
<feature type="repeat" description="TPR" evidence="8">
    <location>
        <begin position="166"/>
        <end position="199"/>
    </location>
</feature>
<evidence type="ECO:0000256" key="2">
    <source>
        <dbReference type="ARBA" id="ARBA00005386"/>
    </source>
</evidence>
<evidence type="ECO:0000313" key="10">
    <source>
        <dbReference type="EMBL" id="SAK57001.1"/>
    </source>
</evidence>
<dbReference type="Proteomes" id="UP000054596">
    <property type="component" value="Unassembled WGS sequence"/>
</dbReference>
<dbReference type="EC" id="2.4.1.255" evidence="3"/>
<protein>
    <recommendedName>
        <fullName evidence="3">protein O-GlcNAc transferase</fullName>
        <ecNumber evidence="3">2.4.1.255</ecNumber>
    </recommendedName>
</protein>
<evidence type="ECO:0000256" key="4">
    <source>
        <dbReference type="ARBA" id="ARBA00022676"/>
    </source>
</evidence>
<organism evidence="10 11">
    <name type="scientific">Caballeronia glebae</name>
    <dbReference type="NCBI Taxonomy" id="1777143"/>
    <lineage>
        <taxon>Bacteria</taxon>
        <taxon>Pseudomonadati</taxon>
        <taxon>Pseudomonadota</taxon>
        <taxon>Betaproteobacteria</taxon>
        <taxon>Burkholderiales</taxon>
        <taxon>Burkholderiaceae</taxon>
        <taxon>Caballeronia</taxon>
    </lineage>
</organism>
<evidence type="ECO:0000256" key="8">
    <source>
        <dbReference type="PROSITE-ProRule" id="PRU00339"/>
    </source>
</evidence>
<evidence type="ECO:0000256" key="7">
    <source>
        <dbReference type="ARBA" id="ARBA00022803"/>
    </source>
</evidence>
<comment type="caution">
    <text evidence="10">The sequence shown here is derived from an EMBL/GenBank/DDBJ whole genome shotgun (WGS) entry which is preliminary data.</text>
</comment>
<keyword evidence="4" id="KW-0328">Glycosyltransferase</keyword>
<dbReference type="OrthoDB" id="101857at2"/>
<keyword evidence="5" id="KW-0808">Transferase</keyword>
<dbReference type="STRING" id="1777143.AWB82_02324"/>
<dbReference type="AlphaFoldDB" id="A0A158AGL3"/>
<feature type="repeat" description="TPR" evidence="8">
    <location>
        <begin position="200"/>
        <end position="233"/>
    </location>
</feature>
<dbReference type="GO" id="GO:0097363">
    <property type="term" value="F:protein O-acetylglucosaminyltransferase activity"/>
    <property type="evidence" value="ECO:0007669"/>
    <property type="project" value="UniProtKB-EC"/>
</dbReference>
<feature type="domain" description="O-GlcNAc transferase C-terminal" evidence="9">
    <location>
        <begin position="524"/>
        <end position="698"/>
    </location>
</feature>
<dbReference type="PROSITE" id="PS50293">
    <property type="entry name" value="TPR_REGION"/>
    <property type="match status" value="1"/>
</dbReference>
<evidence type="ECO:0000256" key="5">
    <source>
        <dbReference type="ARBA" id="ARBA00022679"/>
    </source>
</evidence>
<feature type="domain" description="O-GlcNAc transferase C-terminal" evidence="9">
    <location>
        <begin position="341"/>
        <end position="508"/>
    </location>
</feature>
<dbReference type="PROSITE" id="PS50005">
    <property type="entry name" value="TPR"/>
    <property type="match status" value="3"/>
</dbReference>
<dbReference type="Gene3D" id="3.40.50.2000">
    <property type="entry name" value="Glycogen Phosphorylase B"/>
    <property type="match status" value="1"/>
</dbReference>
<dbReference type="EMBL" id="FCOJ02000013">
    <property type="protein sequence ID" value="SAK57001.1"/>
    <property type="molecule type" value="Genomic_DNA"/>
</dbReference>
<keyword evidence="6" id="KW-0677">Repeat</keyword>
<reference evidence="10" key="1">
    <citation type="submission" date="2016-01" db="EMBL/GenBank/DDBJ databases">
        <authorList>
            <person name="Peeters C."/>
        </authorList>
    </citation>
    <scope>NUCLEOTIDE SEQUENCE [LARGE SCALE GENOMIC DNA]</scope>
    <source>
        <strain evidence="10">LMG 29325</strain>
    </source>
</reference>
<evidence type="ECO:0000256" key="6">
    <source>
        <dbReference type="ARBA" id="ARBA00022737"/>
    </source>
</evidence>
<dbReference type="SUPFAM" id="SSF48452">
    <property type="entry name" value="TPR-like"/>
    <property type="match status" value="2"/>
</dbReference>
<dbReference type="InterPro" id="IPR011990">
    <property type="entry name" value="TPR-like_helical_dom_sf"/>
</dbReference>
<dbReference type="RefSeq" id="WP_143756703.1">
    <property type="nucleotide sequence ID" value="NZ_FCOJ02000013.1"/>
</dbReference>
<evidence type="ECO:0000256" key="1">
    <source>
        <dbReference type="ARBA" id="ARBA00004922"/>
    </source>
</evidence>
<accession>A0A158AGL3</accession>
<dbReference type="Gene3D" id="1.25.40.10">
    <property type="entry name" value="Tetratricopeptide repeat domain"/>
    <property type="match status" value="3"/>
</dbReference>
<evidence type="ECO:0000313" key="11">
    <source>
        <dbReference type="Proteomes" id="UP000054596"/>
    </source>
</evidence>
<evidence type="ECO:0000256" key="3">
    <source>
        <dbReference type="ARBA" id="ARBA00011970"/>
    </source>
</evidence>
<dbReference type="InterPro" id="IPR029489">
    <property type="entry name" value="OGT/SEC/SPY_C"/>
</dbReference>
<gene>
    <name evidence="10" type="ORF">AWB82_02324</name>
</gene>
<sequence length="721" mass="79981">MQEKSIAESASIEDPKVRLAQDIAARPESAQAHYELGKLLSMRGRHDEALLHLEKATRLRADWPEALNSLAIVLIGNGKRDAAEAALRQALAARPGFAEAHCNLANLLSDSNRPQEAETAFRHALDAAPGFEGARLALAKLFVRMSRIDEAAEQLQIVLESAPTNADAHHTLGKLYLDSNRLDEALAPLRKACELSPDDAHAHAKLGVALYDLSKWGEAEPPLRRALELDEDINYAWVALGIVLRVKRKLDESEAAIRRALANRPNYAAAHVELGNVLLAKNSGDIEGALRAFHRATEIDPAIGSAHSNLSYSRYFNCEDGFQLLAEARRFNAHHEAELPHGPLHFDNDRSRSRRLRVGYVSPDFRQHCQSLFMTPLLTGHDHDVVEVFCYFTSRNEDDTTRHLKTCADEWRDVHRLSDDELADQIKTDRIDVLFDLTMHMSACRPRLFALRPAPIQIAWLAYPGTTGSKAIGYRLTDPWLDPVDASNGDARYSEKSIRLPDTFWCYDPLTTEPQVSPLPADDAGFITFGCLNNPYKLTDRTFALWAAVLREVPLSRLRLLVAHGEARASVASKFAALGIDPERVIFTDYQPRNAYLRSYREIDIALDTFPYNGHTTSLDGLWMGVPMVTIIGRTPASRAGYALLSNVGLPELAADSDAGFVAKAAALATDLPRLRELRAGLRARMESSALMDGARFARGIEQAIRTAWADWCDSDEAARV</sequence>